<dbReference type="Proteomes" id="UP000017048">
    <property type="component" value="Unassembled WGS sequence"/>
</dbReference>
<organism evidence="1 2">
    <name type="scientific">Nocardia asteroides NBRC 15531</name>
    <dbReference type="NCBI Taxonomy" id="1110697"/>
    <lineage>
        <taxon>Bacteria</taxon>
        <taxon>Bacillati</taxon>
        <taxon>Actinomycetota</taxon>
        <taxon>Actinomycetes</taxon>
        <taxon>Mycobacteriales</taxon>
        <taxon>Nocardiaceae</taxon>
        <taxon>Nocardia</taxon>
    </lineage>
</organism>
<keyword evidence="2" id="KW-1185">Reference proteome</keyword>
<sequence>MLYESSARAEEVLNLDVPDLDAANRCAVVIRRGGDPQRIARELIAGQTDTTHAAEGGP</sequence>
<protein>
    <submittedName>
        <fullName evidence="1">Site-specific recombinase</fullName>
    </submittedName>
</protein>
<name>U5E7L0_NOCAS</name>
<evidence type="ECO:0000313" key="1">
    <source>
        <dbReference type="EMBL" id="GAD82408.1"/>
    </source>
</evidence>
<evidence type="ECO:0000313" key="2">
    <source>
        <dbReference type="Proteomes" id="UP000017048"/>
    </source>
</evidence>
<dbReference type="AlphaFoldDB" id="U5E7L0"/>
<comment type="caution">
    <text evidence="1">The sequence shown here is derived from an EMBL/GenBank/DDBJ whole genome shotgun (WGS) entry which is preliminary data.</text>
</comment>
<accession>U5E7L0</accession>
<reference evidence="1 2" key="1">
    <citation type="journal article" date="2014" name="BMC Genomics">
        <title>Genome based analysis of type-I polyketide synthase and nonribosomal peptide synthetase gene clusters in seven strains of five representative Nocardia species.</title>
        <authorList>
            <person name="Komaki H."/>
            <person name="Ichikawa N."/>
            <person name="Hosoyama A."/>
            <person name="Takahashi-Nakaguchi A."/>
            <person name="Matsuzawa T."/>
            <person name="Suzuki K."/>
            <person name="Fujita N."/>
            <person name="Gonoi T."/>
        </authorList>
    </citation>
    <scope>NUCLEOTIDE SEQUENCE [LARGE SCALE GENOMIC DNA]</scope>
    <source>
        <strain evidence="1 2">NBRC 15531</strain>
    </source>
</reference>
<gene>
    <name evidence="1" type="ORF">NCAST_09_00020</name>
</gene>
<dbReference type="EMBL" id="BAFO02000009">
    <property type="protein sequence ID" value="GAD82408.1"/>
    <property type="molecule type" value="Genomic_DNA"/>
</dbReference>
<proteinExistence type="predicted"/>